<comment type="caution">
    <text evidence="1">The sequence shown here is derived from an EMBL/GenBank/DDBJ whole genome shotgun (WGS) entry which is preliminary data.</text>
</comment>
<evidence type="ECO:0008006" key="3">
    <source>
        <dbReference type="Google" id="ProtNLM"/>
    </source>
</evidence>
<name>X6NPG7_RETFI</name>
<keyword evidence="2" id="KW-1185">Reference proteome</keyword>
<sequence>MSIFYFIPPKLLYASIVRVCKYWHSIIVLSDFIIGYYRQIVYPHLSLANPNKPCSQNKTSIADKLVLPATSIFEMTTEELEQYPLHLLKKEWSIRNGNTHCKKKEMVEKLYLSVLQDNFIIKNYKDAISRNGNISDNGKKYKNSVLNSRRIIALKIRNMVEKHKHCQNCLQNKTKEKLFVLHLHPYCSKVCTKCLNLLEFREISLEDCILYYGVNEQDIKQKCNLKYACQKTFGQQLNWIAPQEGLFLNEYIASMIHLWKYYHSNFQLLGHVSVTVELTQKVAMRRSAIKVSSMRRAWNDKGQILRALCQRPAAKKSFLHQI</sequence>
<dbReference type="AlphaFoldDB" id="X6NPG7"/>
<proteinExistence type="predicted"/>
<protein>
    <recommendedName>
        <fullName evidence="3">F-box domain-containing protein</fullName>
    </recommendedName>
</protein>
<evidence type="ECO:0000313" key="1">
    <source>
        <dbReference type="EMBL" id="ETO27881.1"/>
    </source>
</evidence>
<organism evidence="1 2">
    <name type="scientific">Reticulomyxa filosa</name>
    <dbReference type="NCBI Taxonomy" id="46433"/>
    <lineage>
        <taxon>Eukaryota</taxon>
        <taxon>Sar</taxon>
        <taxon>Rhizaria</taxon>
        <taxon>Retaria</taxon>
        <taxon>Foraminifera</taxon>
        <taxon>Monothalamids</taxon>
        <taxon>Reticulomyxidae</taxon>
        <taxon>Reticulomyxa</taxon>
    </lineage>
</organism>
<evidence type="ECO:0000313" key="2">
    <source>
        <dbReference type="Proteomes" id="UP000023152"/>
    </source>
</evidence>
<gene>
    <name evidence="1" type="ORF">RFI_09250</name>
</gene>
<reference evidence="1 2" key="1">
    <citation type="journal article" date="2013" name="Curr. Biol.">
        <title>The Genome of the Foraminiferan Reticulomyxa filosa.</title>
        <authorList>
            <person name="Glockner G."/>
            <person name="Hulsmann N."/>
            <person name="Schleicher M."/>
            <person name="Noegel A.A."/>
            <person name="Eichinger L."/>
            <person name="Gallinger C."/>
            <person name="Pawlowski J."/>
            <person name="Sierra R."/>
            <person name="Euteneuer U."/>
            <person name="Pillet L."/>
            <person name="Moustafa A."/>
            <person name="Platzer M."/>
            <person name="Groth M."/>
            <person name="Szafranski K."/>
            <person name="Schliwa M."/>
        </authorList>
    </citation>
    <scope>NUCLEOTIDE SEQUENCE [LARGE SCALE GENOMIC DNA]</scope>
</reference>
<accession>X6NPG7</accession>
<dbReference type="Proteomes" id="UP000023152">
    <property type="component" value="Unassembled WGS sequence"/>
</dbReference>
<dbReference type="EMBL" id="ASPP01006983">
    <property type="protein sequence ID" value="ETO27881.1"/>
    <property type="molecule type" value="Genomic_DNA"/>
</dbReference>